<dbReference type="Proteomes" id="UP000000611">
    <property type="component" value="Plasmid pl165"/>
</dbReference>
<proteinExistence type="predicted"/>
<keyword evidence="2" id="KW-0614">Plasmid</keyword>
<sequence length="350" mass="40417">MQRVYRLIFLLSVLIFSVLILCCKHWGDETHGTNHVLHSSLVRARPESISSSTVKNVQSKFAVDDFENKKLNLDLEVGLTPSGHFVINQVRTTDSDKPNLKTNVVDSLGSDVLDKDVENPSQDKEVNKEEELVQVEEETEILKKNYAMLQAKIEELKGLYYSRPRMFDENILNNIERKLDASYSELYKNNIYAVIQGDMEILSKLDLMLIYLFLVWDGSYTYFRDLLNVLQHLSMSLIFRIINENGSIFDKSNLVALQSSKDVLGLKELVSNLDSICLKWNRLVGLIKDQIVQASIFYHKDELIKHLSPIVNLFVRSDNYKNDPIRLIKDEILDLIEQVETQVYKLKAEE</sequence>
<reference evidence="2 3" key="1">
    <citation type="journal article" date="2008" name="PLoS Genet.">
        <title>The genome of Borrelia recurrentis, the agent of deadly louse-borne relapsing fever, is a degraded subset of tick-borne Borrelia duttonii.</title>
        <authorList>
            <person name="Lescot M."/>
            <person name="Audic S."/>
            <person name="Robert C."/>
            <person name="Nguyen T.T."/>
            <person name="Blanc G."/>
            <person name="Cutler S.J."/>
            <person name="Wincker P."/>
            <person name="Couloux A."/>
            <person name="Claverie J.-M."/>
            <person name="Raoult D."/>
            <person name="Drancourt M."/>
        </authorList>
    </citation>
    <scope>NUCLEOTIDE SEQUENCE [LARGE SCALE GENOMIC DNA]</scope>
    <source>
        <strain evidence="2 3">Ly</strain>
    </source>
</reference>
<dbReference type="HOGENOM" id="CLU_076832_0_0_12"/>
<dbReference type="AlphaFoldDB" id="B5RNA1"/>
<feature type="coiled-coil region" evidence="1">
    <location>
        <begin position="125"/>
        <end position="159"/>
    </location>
</feature>
<gene>
    <name evidence="2" type="ordered locus">BDU_1039</name>
</gene>
<geneLocation type="plasmid" evidence="2 3">
    <name>pl165</name>
</geneLocation>
<keyword evidence="1" id="KW-0175">Coiled coil</keyword>
<evidence type="ECO:0000313" key="2">
    <source>
        <dbReference type="EMBL" id="ACH93837.1"/>
    </source>
</evidence>
<evidence type="ECO:0000256" key="1">
    <source>
        <dbReference type="SAM" id="Coils"/>
    </source>
</evidence>
<accession>B5RNA1</accession>
<dbReference type="OrthoDB" id="351275at2"/>
<organism evidence="2 3">
    <name type="scientific">Borrelia duttonii (strain Ly)</name>
    <dbReference type="NCBI Taxonomy" id="412419"/>
    <lineage>
        <taxon>Bacteria</taxon>
        <taxon>Pseudomonadati</taxon>
        <taxon>Spirochaetota</taxon>
        <taxon>Spirochaetia</taxon>
        <taxon>Spirochaetales</taxon>
        <taxon>Borreliaceae</taxon>
        <taxon>Borrelia</taxon>
    </lineage>
</organism>
<dbReference type="RefSeq" id="WP_012539380.1">
    <property type="nucleotide sequence ID" value="NC_011247.1"/>
</dbReference>
<name>B5RNA1_BORDL</name>
<evidence type="ECO:0000313" key="3">
    <source>
        <dbReference type="Proteomes" id="UP000000611"/>
    </source>
</evidence>
<dbReference type="EMBL" id="CP000979">
    <property type="protein sequence ID" value="ACH93837.1"/>
    <property type="molecule type" value="Genomic_DNA"/>
</dbReference>
<dbReference type="KEGG" id="bdu:BDU_1039"/>
<protein>
    <submittedName>
        <fullName evidence="2">Uncharacterized protein</fullName>
    </submittedName>
</protein>
<keyword evidence="3" id="KW-1185">Reference proteome</keyword>